<accession>A0A0S3SXM5</accession>
<keyword evidence="5" id="KW-0732">Signal</keyword>
<dbReference type="AlphaFoldDB" id="A0A0S3SXM5"/>
<proteinExistence type="inferred from homology"/>
<evidence type="ECO:0000256" key="2">
    <source>
        <dbReference type="ARBA" id="ARBA00022448"/>
    </source>
</evidence>
<feature type="signal peptide" evidence="5">
    <location>
        <begin position="1"/>
        <end position="25"/>
    </location>
</feature>
<organism evidence="7 8">
    <name type="scientific">Vigna angularis var. angularis</name>
    <dbReference type="NCBI Taxonomy" id="157739"/>
    <lineage>
        <taxon>Eukaryota</taxon>
        <taxon>Viridiplantae</taxon>
        <taxon>Streptophyta</taxon>
        <taxon>Embryophyta</taxon>
        <taxon>Tracheophyta</taxon>
        <taxon>Spermatophyta</taxon>
        <taxon>Magnoliopsida</taxon>
        <taxon>eudicotyledons</taxon>
        <taxon>Gunneridae</taxon>
        <taxon>Pentapetalae</taxon>
        <taxon>rosids</taxon>
        <taxon>fabids</taxon>
        <taxon>Fabales</taxon>
        <taxon>Fabaceae</taxon>
        <taxon>Papilionoideae</taxon>
        <taxon>50 kb inversion clade</taxon>
        <taxon>NPAAA clade</taxon>
        <taxon>indigoferoid/millettioid clade</taxon>
        <taxon>Phaseoleae</taxon>
        <taxon>Vigna</taxon>
    </lineage>
</organism>
<evidence type="ECO:0000256" key="4">
    <source>
        <dbReference type="RuleBase" id="RU000628"/>
    </source>
</evidence>
<evidence type="ECO:0000256" key="1">
    <source>
        <dbReference type="ARBA" id="ARBA00009748"/>
    </source>
</evidence>
<evidence type="ECO:0000313" key="7">
    <source>
        <dbReference type="EMBL" id="BAT97606.1"/>
    </source>
</evidence>
<evidence type="ECO:0000256" key="5">
    <source>
        <dbReference type="SAM" id="SignalP"/>
    </source>
</evidence>
<dbReference type="InterPro" id="IPR000528">
    <property type="entry name" value="Plant_nsLTP"/>
</dbReference>
<dbReference type="Pfam" id="PF00234">
    <property type="entry name" value="Tryp_alpha_amyl"/>
    <property type="match status" value="1"/>
</dbReference>
<name>A0A0S3SXM5_PHAAN</name>
<reference evidence="7 8" key="1">
    <citation type="journal article" date="2015" name="Sci. Rep.">
        <title>The power of single molecule real-time sequencing technology in the de novo assembly of a eukaryotic genome.</title>
        <authorList>
            <person name="Sakai H."/>
            <person name="Naito K."/>
            <person name="Ogiso-Tanaka E."/>
            <person name="Takahashi Y."/>
            <person name="Iseki K."/>
            <person name="Muto C."/>
            <person name="Satou K."/>
            <person name="Teruya K."/>
            <person name="Shiroma A."/>
            <person name="Shimoji M."/>
            <person name="Hirano T."/>
            <person name="Itoh T."/>
            <person name="Kaga A."/>
            <person name="Tomooka N."/>
        </authorList>
    </citation>
    <scope>NUCLEOTIDE SEQUENCE [LARGE SCALE GENOMIC DNA]</scope>
    <source>
        <strain evidence="8">cv. Shumari</strain>
    </source>
</reference>
<dbReference type="InterPro" id="IPR036312">
    <property type="entry name" value="Bifun_inhib/LTP/seed_sf"/>
</dbReference>
<dbReference type="PANTHER" id="PTHR33076">
    <property type="entry name" value="NON-SPECIFIC LIPID-TRANSFER PROTEIN 2-RELATED"/>
    <property type="match status" value="1"/>
</dbReference>
<dbReference type="PROSITE" id="PS00597">
    <property type="entry name" value="PLANT_LTP"/>
    <property type="match status" value="1"/>
</dbReference>
<evidence type="ECO:0000313" key="8">
    <source>
        <dbReference type="Proteomes" id="UP000291084"/>
    </source>
</evidence>
<comment type="similarity">
    <text evidence="1 4">Belongs to the plant LTP family.</text>
</comment>
<dbReference type="Gene3D" id="1.10.110.10">
    <property type="entry name" value="Plant lipid-transfer and hydrophobic proteins"/>
    <property type="match status" value="1"/>
</dbReference>
<dbReference type="GO" id="GO:0008289">
    <property type="term" value="F:lipid binding"/>
    <property type="evidence" value="ECO:0007669"/>
    <property type="project" value="UniProtKB-KW"/>
</dbReference>
<evidence type="ECO:0000259" key="6">
    <source>
        <dbReference type="SMART" id="SM00499"/>
    </source>
</evidence>
<dbReference type="OrthoDB" id="1890443at2759"/>
<dbReference type="SUPFAM" id="SSF47699">
    <property type="entry name" value="Bifunctional inhibitor/lipid-transfer protein/seed storage 2S albumin"/>
    <property type="match status" value="1"/>
</dbReference>
<keyword evidence="4" id="KW-0446">Lipid-binding</keyword>
<dbReference type="InterPro" id="IPR016140">
    <property type="entry name" value="Bifunc_inhib/LTP/seed_store"/>
</dbReference>
<protein>
    <recommendedName>
        <fullName evidence="4">Non-specific lipid-transfer protein</fullName>
    </recommendedName>
</protein>
<dbReference type="GO" id="GO:0006869">
    <property type="term" value="P:lipid transport"/>
    <property type="evidence" value="ECO:0007669"/>
    <property type="project" value="InterPro"/>
</dbReference>
<feature type="chain" id="PRO_5006618625" description="Non-specific lipid-transfer protein" evidence="5">
    <location>
        <begin position="26"/>
        <end position="117"/>
    </location>
</feature>
<dbReference type="Proteomes" id="UP000291084">
    <property type="component" value="Chromosome 9"/>
</dbReference>
<sequence>MASIKCACVVALLCLVVATAPTAHAITCGQVTSSLTSCIPFLTKGGDVPPPCCTGVKSLNAAAKTTPDRQAVCNCLKSAAASISGFNANNAAVLPGKCGVTIPYKISTSTNCANIKF</sequence>
<dbReference type="SMART" id="SM00499">
    <property type="entry name" value="AAI"/>
    <property type="match status" value="1"/>
</dbReference>
<gene>
    <name evidence="7" type="primary">Vigan.09G110500</name>
    <name evidence="7" type="ORF">VIGAN_09110500</name>
</gene>
<dbReference type="FunFam" id="1.10.110.10:FF:000002">
    <property type="entry name" value="Non-specific lipid-transfer protein"/>
    <property type="match status" value="1"/>
</dbReference>
<keyword evidence="2 4" id="KW-0813">Transport</keyword>
<keyword evidence="8" id="KW-1185">Reference proteome</keyword>
<keyword evidence="3" id="KW-1015">Disulfide bond</keyword>
<feature type="domain" description="Bifunctional inhibitor/plant lipid transfer protein/seed storage helical" evidence="6">
    <location>
        <begin position="28"/>
        <end position="112"/>
    </location>
</feature>
<comment type="function">
    <text evidence="4">Plant non-specific lipid-transfer proteins transfer phospholipids as well as galactolipids across membranes. May play a role in wax or cutin deposition in the cell walls of expanding epidermal cells and certain secretory tissues.</text>
</comment>
<dbReference type="EMBL" id="AP015042">
    <property type="protein sequence ID" value="BAT97606.1"/>
    <property type="molecule type" value="Genomic_DNA"/>
</dbReference>
<evidence type="ECO:0000256" key="3">
    <source>
        <dbReference type="ARBA" id="ARBA00023157"/>
    </source>
</evidence>
<dbReference type="PRINTS" id="PR00382">
    <property type="entry name" value="LIPIDTRNSFER"/>
</dbReference>
<dbReference type="CDD" id="cd01960">
    <property type="entry name" value="nsLTP1"/>
    <property type="match status" value="1"/>
</dbReference>